<dbReference type="EMBL" id="AMRI01000040">
    <property type="protein sequence ID" value="EKE67530.1"/>
    <property type="molecule type" value="Genomic_DNA"/>
</dbReference>
<dbReference type="AlphaFoldDB" id="K2JQN8"/>
<evidence type="ECO:0000313" key="2">
    <source>
        <dbReference type="Proteomes" id="UP000006755"/>
    </source>
</evidence>
<protein>
    <submittedName>
        <fullName evidence="1">Uncharacterized protein</fullName>
    </submittedName>
</protein>
<dbReference type="STRING" id="745411.B3C1_18497"/>
<dbReference type="eggNOG" id="ENOG502ZPFY">
    <property type="taxonomic scope" value="Bacteria"/>
</dbReference>
<evidence type="ECO:0000313" key="1">
    <source>
        <dbReference type="EMBL" id="EKE67530.1"/>
    </source>
</evidence>
<gene>
    <name evidence="1" type="ORF">B3C1_18497</name>
</gene>
<reference evidence="1 2" key="1">
    <citation type="journal article" date="2012" name="J. Bacteriol.">
        <title>Genome Sequence of Gallaecimonas xiamenensis Type Strain 3-C-1.</title>
        <authorList>
            <person name="Lai Q."/>
            <person name="Wang L."/>
            <person name="Wang W."/>
            <person name="Shao Z."/>
        </authorList>
    </citation>
    <scope>NUCLEOTIDE SEQUENCE [LARGE SCALE GENOMIC DNA]</scope>
    <source>
        <strain evidence="1 2">3-C-1</strain>
    </source>
</reference>
<accession>K2JQN8</accession>
<name>K2JQN8_9GAMM</name>
<dbReference type="OrthoDB" id="5739714at2"/>
<dbReference type="RefSeq" id="WP_008486723.1">
    <property type="nucleotide sequence ID" value="NZ_AMRI01000040.1"/>
</dbReference>
<sequence length="103" mass="11584">MELGKVYQDICVTALQVERCGDSFAVHFTFIAEGQPHEVRLSGVQQCDALGELFNAERLWLEAAEDPQQEFGRYLLGLSHESHTAFYFDRLLPCPSSAYGQEA</sequence>
<dbReference type="Proteomes" id="UP000006755">
    <property type="component" value="Unassembled WGS sequence"/>
</dbReference>
<proteinExistence type="predicted"/>
<organism evidence="1 2">
    <name type="scientific">Gallaecimonas xiamenensis 3-C-1</name>
    <dbReference type="NCBI Taxonomy" id="745411"/>
    <lineage>
        <taxon>Bacteria</taxon>
        <taxon>Pseudomonadati</taxon>
        <taxon>Pseudomonadota</taxon>
        <taxon>Gammaproteobacteria</taxon>
        <taxon>Enterobacterales</taxon>
        <taxon>Gallaecimonadaceae</taxon>
        <taxon>Gallaecimonas</taxon>
    </lineage>
</organism>
<comment type="caution">
    <text evidence="1">The sequence shown here is derived from an EMBL/GenBank/DDBJ whole genome shotgun (WGS) entry which is preliminary data.</text>
</comment>
<keyword evidence="2" id="KW-1185">Reference proteome</keyword>